<reference evidence="3" key="1">
    <citation type="submission" date="2018-09" db="EMBL/GenBank/DDBJ databases">
        <authorList>
            <person name="Livingstone P.G."/>
            <person name="Whitworth D.E."/>
        </authorList>
    </citation>
    <scope>NUCLEOTIDE SEQUENCE [LARGE SCALE GENOMIC DNA]</scope>
    <source>
        <strain evidence="3">CA054A</strain>
    </source>
</reference>
<dbReference type="GO" id="GO:0016746">
    <property type="term" value="F:acyltransferase activity"/>
    <property type="evidence" value="ECO:0007669"/>
    <property type="project" value="InterPro"/>
</dbReference>
<proteinExistence type="predicted"/>
<comment type="caution">
    <text evidence="2">The sequence shown here is derived from an EMBL/GenBank/DDBJ whole genome shotgun (WGS) entry which is preliminary data.</text>
</comment>
<dbReference type="InterPro" id="IPR014030">
    <property type="entry name" value="Ketoacyl_synth_N"/>
</dbReference>
<keyword evidence="3" id="KW-1185">Reference proteome</keyword>
<protein>
    <recommendedName>
        <fullName evidence="1">Beta-ketoacyl synthase-like N-terminal domain-containing protein</fullName>
    </recommendedName>
</protein>
<name>A0A3A8IWE0_9BACT</name>
<dbReference type="Gene3D" id="3.40.47.10">
    <property type="match status" value="1"/>
</dbReference>
<sequence length="311" mass="33121">MVSEGFTGLGRLTALACAGLRDLGRHTPWEGLSRCGLQFVLSNDFHRGLLEEKGQLPSRHDARRAEYTQRLIPNLFRAMGVRAAPGEHRVLFGESGLLQALKAAVLQLETDRLDRCIVGAVDSLVEPQVVAALGQLGLLRTPANPVGILPGEAAAFVMLERPSAASRRGAVVDALLDAPSLTAEPFHRRSGLHAQGRALSQGILETLDAVRDQGARTGLIVGALNGDAYRARDWGHALVQLRMAGRLTDLREWSPAASFGEIGAATGLVGLCMAARGFSRGYARTDHVLVWTAGDDGARGAFYVHAPGSRA</sequence>
<dbReference type="InterPro" id="IPR016039">
    <property type="entry name" value="Thiolase-like"/>
</dbReference>
<accession>A0A3A8IWE0</accession>
<dbReference type="EMBL" id="RAVZ01000106">
    <property type="protein sequence ID" value="RKG86906.1"/>
    <property type="molecule type" value="Genomic_DNA"/>
</dbReference>
<dbReference type="AlphaFoldDB" id="A0A3A8IWE0"/>
<gene>
    <name evidence="2" type="ORF">D7V88_17015</name>
</gene>
<evidence type="ECO:0000313" key="3">
    <source>
        <dbReference type="Proteomes" id="UP000268094"/>
    </source>
</evidence>
<evidence type="ECO:0000313" key="2">
    <source>
        <dbReference type="EMBL" id="RKG86906.1"/>
    </source>
</evidence>
<evidence type="ECO:0000259" key="1">
    <source>
        <dbReference type="Pfam" id="PF00109"/>
    </source>
</evidence>
<feature type="domain" description="Beta-ketoacyl synthase-like N-terminal" evidence="1">
    <location>
        <begin position="95"/>
        <end position="163"/>
    </location>
</feature>
<organism evidence="2 3">
    <name type="scientific">Corallococcus terminator</name>
    <dbReference type="NCBI Taxonomy" id="2316733"/>
    <lineage>
        <taxon>Bacteria</taxon>
        <taxon>Pseudomonadati</taxon>
        <taxon>Myxococcota</taxon>
        <taxon>Myxococcia</taxon>
        <taxon>Myxococcales</taxon>
        <taxon>Cystobacterineae</taxon>
        <taxon>Myxococcaceae</taxon>
        <taxon>Corallococcus</taxon>
    </lineage>
</organism>
<dbReference type="Proteomes" id="UP000268094">
    <property type="component" value="Unassembled WGS sequence"/>
</dbReference>
<dbReference type="SUPFAM" id="SSF53901">
    <property type="entry name" value="Thiolase-like"/>
    <property type="match status" value="2"/>
</dbReference>
<dbReference type="Pfam" id="PF00109">
    <property type="entry name" value="ketoacyl-synt"/>
    <property type="match status" value="1"/>
</dbReference>